<evidence type="ECO:0000313" key="3">
    <source>
        <dbReference type="Proteomes" id="UP000305233"/>
    </source>
</evidence>
<dbReference type="AlphaFoldDB" id="A0A4S5E0F0"/>
<dbReference type="Proteomes" id="UP000305233">
    <property type="component" value="Unassembled WGS sequence"/>
</dbReference>
<gene>
    <name evidence="2" type="ORF">E8P82_14260</name>
</gene>
<proteinExistence type="predicted"/>
<accession>A0A4S5E0F0</accession>
<comment type="caution">
    <text evidence="2">The sequence shown here is derived from an EMBL/GenBank/DDBJ whole genome shotgun (WGS) entry which is preliminary data.</text>
</comment>
<feature type="region of interest" description="Disordered" evidence="1">
    <location>
        <begin position="207"/>
        <end position="227"/>
    </location>
</feature>
<reference evidence="2 3" key="1">
    <citation type="submission" date="2019-04" db="EMBL/GenBank/DDBJ databases">
        <authorList>
            <person name="Liu Q."/>
            <person name="Xin Y.-H."/>
        </authorList>
    </citation>
    <scope>NUCLEOTIDE SEQUENCE [LARGE SCALE GENOMIC DNA]</scope>
    <source>
        <strain evidence="2 3">AM23</strain>
    </source>
</reference>
<evidence type="ECO:0000313" key="2">
    <source>
        <dbReference type="EMBL" id="THJ64732.1"/>
    </source>
</evidence>
<dbReference type="EMBL" id="SSWH01000019">
    <property type="protein sequence ID" value="THJ64732.1"/>
    <property type="molecule type" value="Genomic_DNA"/>
</dbReference>
<dbReference type="OrthoDB" id="4926688at2"/>
<sequence length="227" mass="25597">MRPDDKLSEMLRAAYLPCGNFGACREAQWAPESGHIPRGFLGASGTLDDVEVVMVFAEPGHPHPGEAYDRKDSPDTLLENAMDHAYEAFAMGTDLFHRNVRWFLDQLYPNLSFNEQLRYVWLTEGRLCSIDNEIGSQRDHRCAQRYLRAQLEILPNATIVAFGGKAHDYVRRLEVEHVKAYALAPPGANHRPARPSWERAIGHIKSQRVHMKHSGHDGDSRSVAPTS</sequence>
<protein>
    <recommendedName>
        <fullName evidence="4">Uracil-DNA glycosylase-like domain-containing protein</fullName>
    </recommendedName>
</protein>
<name>A0A4S5E0F0_9MICC</name>
<dbReference type="RefSeq" id="WP_136455720.1">
    <property type="nucleotide sequence ID" value="NZ_SSWH01000019.1"/>
</dbReference>
<keyword evidence="3" id="KW-1185">Reference proteome</keyword>
<evidence type="ECO:0008006" key="4">
    <source>
        <dbReference type="Google" id="ProtNLM"/>
    </source>
</evidence>
<organism evidence="2 3">
    <name type="scientific">Arthrobacter echini</name>
    <dbReference type="NCBI Taxonomy" id="1529066"/>
    <lineage>
        <taxon>Bacteria</taxon>
        <taxon>Bacillati</taxon>
        <taxon>Actinomycetota</taxon>
        <taxon>Actinomycetes</taxon>
        <taxon>Micrococcales</taxon>
        <taxon>Micrococcaceae</taxon>
        <taxon>Arthrobacter</taxon>
    </lineage>
</organism>
<evidence type="ECO:0000256" key="1">
    <source>
        <dbReference type="SAM" id="MobiDB-lite"/>
    </source>
</evidence>